<dbReference type="RefSeq" id="WP_079645956.1">
    <property type="nucleotide sequence ID" value="NZ_FUZF01000034.1"/>
</dbReference>
<dbReference type="STRING" id="1513896.SAMN05660841_04344"/>
<keyword evidence="1" id="KW-0472">Membrane</keyword>
<dbReference type="AlphaFoldDB" id="A0A1T5GTD8"/>
<sequence>MNKLRSILVIAFCVIQQTVWACPVCDRHQPKILRGVVHGSGPDSQFDYWIIGAVAMIVLATLFFSIKWLIRPMEKERTHIKRVIINEVDV</sequence>
<organism evidence="2 3">
    <name type="scientific">Sphingobacterium nematocida</name>
    <dbReference type="NCBI Taxonomy" id="1513896"/>
    <lineage>
        <taxon>Bacteria</taxon>
        <taxon>Pseudomonadati</taxon>
        <taxon>Bacteroidota</taxon>
        <taxon>Sphingobacteriia</taxon>
        <taxon>Sphingobacteriales</taxon>
        <taxon>Sphingobacteriaceae</taxon>
        <taxon>Sphingobacterium</taxon>
    </lineage>
</organism>
<keyword evidence="1" id="KW-1133">Transmembrane helix</keyword>
<feature type="transmembrane region" description="Helical" evidence="1">
    <location>
        <begin position="48"/>
        <end position="70"/>
    </location>
</feature>
<evidence type="ECO:0000313" key="2">
    <source>
        <dbReference type="EMBL" id="SKC11675.1"/>
    </source>
</evidence>
<dbReference type="EMBL" id="FUZF01000034">
    <property type="protein sequence ID" value="SKC11675.1"/>
    <property type="molecule type" value="Genomic_DNA"/>
</dbReference>
<dbReference type="Proteomes" id="UP000190150">
    <property type="component" value="Unassembled WGS sequence"/>
</dbReference>
<gene>
    <name evidence="2" type="ORF">SAMN05660841_04344</name>
</gene>
<keyword evidence="3" id="KW-1185">Reference proteome</keyword>
<keyword evidence="1" id="KW-0812">Transmembrane</keyword>
<dbReference type="OrthoDB" id="678322at2"/>
<reference evidence="3" key="1">
    <citation type="submission" date="2017-02" db="EMBL/GenBank/DDBJ databases">
        <authorList>
            <person name="Varghese N."/>
            <person name="Submissions S."/>
        </authorList>
    </citation>
    <scope>NUCLEOTIDE SEQUENCE [LARGE SCALE GENOMIC DNA]</scope>
    <source>
        <strain evidence="3">DSM 24091</strain>
    </source>
</reference>
<evidence type="ECO:0000313" key="3">
    <source>
        <dbReference type="Proteomes" id="UP000190150"/>
    </source>
</evidence>
<evidence type="ECO:0000256" key="1">
    <source>
        <dbReference type="SAM" id="Phobius"/>
    </source>
</evidence>
<protein>
    <submittedName>
        <fullName evidence="2">Uncharacterized protein</fullName>
    </submittedName>
</protein>
<accession>A0A1T5GTD8</accession>
<proteinExistence type="predicted"/>
<name>A0A1T5GTD8_9SPHI</name>